<keyword evidence="4" id="KW-1185">Reference proteome</keyword>
<dbReference type="Pfam" id="PF12697">
    <property type="entry name" value="Abhydrolase_6"/>
    <property type="match status" value="1"/>
</dbReference>
<accession>A0A1Q9LGF5</accession>
<dbReference type="PANTHER" id="PTHR43798">
    <property type="entry name" value="MONOACYLGLYCEROL LIPASE"/>
    <property type="match status" value="1"/>
</dbReference>
<evidence type="ECO:0000259" key="2">
    <source>
        <dbReference type="Pfam" id="PF12697"/>
    </source>
</evidence>
<organism evidence="3 4">
    <name type="scientific">Actinokineospora bangkokensis</name>
    <dbReference type="NCBI Taxonomy" id="1193682"/>
    <lineage>
        <taxon>Bacteria</taxon>
        <taxon>Bacillati</taxon>
        <taxon>Actinomycetota</taxon>
        <taxon>Actinomycetes</taxon>
        <taxon>Pseudonocardiales</taxon>
        <taxon>Pseudonocardiaceae</taxon>
        <taxon>Actinokineospora</taxon>
    </lineage>
</organism>
<dbReference type="InterPro" id="IPR050266">
    <property type="entry name" value="AB_hydrolase_sf"/>
</dbReference>
<reference evidence="3 4" key="1">
    <citation type="submission" date="2016-10" db="EMBL/GenBank/DDBJ databases">
        <title>The Draft Genome Sequence of Actinokineospora bangkokensis 44EHWT reveals the biosynthetic pathway of antifungal compounds Thailandins with unusual extender unit butylmalonyl-CoA.</title>
        <authorList>
            <person name="Greule A."/>
            <person name="Intra B."/>
            <person name="Flemming S."/>
            <person name="Rommel M.G."/>
            <person name="Panbangred W."/>
            <person name="Bechthold A."/>
        </authorList>
    </citation>
    <scope>NUCLEOTIDE SEQUENCE [LARGE SCALE GENOMIC DNA]</scope>
    <source>
        <strain evidence="3 4">44EHW</strain>
    </source>
</reference>
<gene>
    <name evidence="3" type="ORF">BJP25_28110</name>
</gene>
<evidence type="ECO:0000256" key="1">
    <source>
        <dbReference type="SAM" id="MobiDB-lite"/>
    </source>
</evidence>
<dbReference type="SUPFAM" id="SSF53474">
    <property type="entry name" value="alpha/beta-Hydrolases"/>
    <property type="match status" value="1"/>
</dbReference>
<feature type="domain" description="AB hydrolase-1" evidence="2">
    <location>
        <begin position="27"/>
        <end position="273"/>
    </location>
</feature>
<protein>
    <recommendedName>
        <fullName evidence="2">AB hydrolase-1 domain-containing protein</fullName>
    </recommendedName>
</protein>
<name>A0A1Q9LGF5_9PSEU</name>
<dbReference type="PRINTS" id="PR00111">
    <property type="entry name" value="ABHYDROLASE"/>
</dbReference>
<evidence type="ECO:0000313" key="3">
    <source>
        <dbReference type="EMBL" id="OLR91122.1"/>
    </source>
</evidence>
<dbReference type="EMBL" id="MKQR01000026">
    <property type="protein sequence ID" value="OLR91122.1"/>
    <property type="molecule type" value="Genomic_DNA"/>
</dbReference>
<dbReference type="Proteomes" id="UP000186040">
    <property type="component" value="Unassembled WGS sequence"/>
</dbReference>
<dbReference type="InterPro" id="IPR000073">
    <property type="entry name" value="AB_hydrolase_1"/>
</dbReference>
<evidence type="ECO:0000313" key="4">
    <source>
        <dbReference type="Proteomes" id="UP000186040"/>
    </source>
</evidence>
<feature type="region of interest" description="Disordered" evidence="1">
    <location>
        <begin position="298"/>
        <end position="323"/>
    </location>
</feature>
<dbReference type="STRING" id="1193682.BJP25_28110"/>
<dbReference type="PANTHER" id="PTHR43798:SF33">
    <property type="entry name" value="HYDROLASE, PUTATIVE (AFU_ORTHOLOGUE AFUA_2G14860)-RELATED"/>
    <property type="match status" value="1"/>
</dbReference>
<dbReference type="Gene3D" id="3.40.50.1820">
    <property type="entry name" value="alpha/beta hydrolase"/>
    <property type="match status" value="1"/>
</dbReference>
<proteinExistence type="predicted"/>
<sequence length="323" mass="35167">MDHVGLRFRTVHGYRRAFRMAGSGPAVLLVHGISDNSGTWLRVLSDLARTHTVIAPDLLGHGKSDKPRADYAAAAYACGMRDLLSVLDVDRVTVVGHSLGGGVAMQFAYQFPDRCERLVLVSSGGVSREVHPALRLAAMPGAELAMPVIASAPVRSLVARIAPWLPPVAGLDFGPDLDYALERYAGLRDPSARTAFLRTLRSVVDVRGQVVTMLDRCYLTRGIPTLLLWGARDRIIPAAHAQLAHAAMPGSRLEVFDDSGHFPHHTEPQRFLATLLDFIATTEPAQYDPAKWRSILREGRGPERAQQPATVARIDRYTVSSGS</sequence>
<comment type="caution">
    <text evidence="3">The sequence shown here is derived from an EMBL/GenBank/DDBJ whole genome shotgun (WGS) entry which is preliminary data.</text>
</comment>
<dbReference type="AlphaFoldDB" id="A0A1Q9LGF5"/>
<dbReference type="GO" id="GO:0003824">
    <property type="term" value="F:catalytic activity"/>
    <property type="evidence" value="ECO:0007669"/>
    <property type="project" value="UniProtKB-ARBA"/>
</dbReference>
<dbReference type="InterPro" id="IPR029058">
    <property type="entry name" value="AB_hydrolase_fold"/>
</dbReference>
<dbReference type="GO" id="GO:0016020">
    <property type="term" value="C:membrane"/>
    <property type="evidence" value="ECO:0007669"/>
    <property type="project" value="TreeGrafter"/>
</dbReference>